<dbReference type="EMBL" id="AWSO01000639">
    <property type="protein sequence ID" value="ESK88548.1"/>
    <property type="molecule type" value="Genomic_DNA"/>
</dbReference>
<name>V2WNW9_MONRO</name>
<keyword evidence="8 10" id="KW-0472">Membrane</keyword>
<dbReference type="InterPro" id="IPR019540">
    <property type="entry name" value="PtdIno-glycan_biosynth_class_S"/>
</dbReference>
<reference evidence="11 12" key="1">
    <citation type="journal article" date="2014" name="BMC Genomics">
        <title>Genome and secretome analysis of the hemibiotrophic fungal pathogen, Moniliophthora roreri, which causes frosty pod rot disease of cacao: mechanisms of the biotrophic and necrotrophic phases.</title>
        <authorList>
            <person name="Meinhardt L.W."/>
            <person name="Costa G.G.L."/>
            <person name="Thomazella D.P.T."/>
            <person name="Teixeira P.J.P.L."/>
            <person name="Carazzolle M.F."/>
            <person name="Schuster S.C."/>
            <person name="Carlson J.E."/>
            <person name="Guiltinan M.J."/>
            <person name="Mieczkowski P."/>
            <person name="Farmer A."/>
            <person name="Ramaraj T."/>
            <person name="Crozier J."/>
            <person name="Davis R.E."/>
            <person name="Shao J."/>
            <person name="Melnick R.L."/>
            <person name="Pereira G.A.G."/>
            <person name="Bailey B.A."/>
        </authorList>
    </citation>
    <scope>NUCLEOTIDE SEQUENCE [LARGE SCALE GENOMIC DNA]</scope>
    <source>
        <strain evidence="11 12">MCA 2997</strain>
    </source>
</reference>
<evidence type="ECO:0000256" key="7">
    <source>
        <dbReference type="ARBA" id="ARBA00022989"/>
    </source>
</evidence>
<evidence type="ECO:0000256" key="8">
    <source>
        <dbReference type="ARBA" id="ARBA00023136"/>
    </source>
</evidence>
<organism evidence="11 12">
    <name type="scientific">Moniliophthora roreri (strain MCA 2997)</name>
    <name type="common">Cocoa frosty pod rot fungus</name>
    <name type="synonym">Crinipellis roreri</name>
    <dbReference type="NCBI Taxonomy" id="1381753"/>
    <lineage>
        <taxon>Eukaryota</taxon>
        <taxon>Fungi</taxon>
        <taxon>Dikarya</taxon>
        <taxon>Basidiomycota</taxon>
        <taxon>Agaricomycotina</taxon>
        <taxon>Agaricomycetes</taxon>
        <taxon>Agaricomycetidae</taxon>
        <taxon>Agaricales</taxon>
        <taxon>Marasmiineae</taxon>
        <taxon>Marasmiaceae</taxon>
        <taxon>Moniliophthora</taxon>
    </lineage>
</organism>
<evidence type="ECO:0000256" key="10">
    <source>
        <dbReference type="SAM" id="Phobius"/>
    </source>
</evidence>
<evidence type="ECO:0000256" key="2">
    <source>
        <dbReference type="ARBA" id="ARBA00004687"/>
    </source>
</evidence>
<dbReference type="KEGG" id="mrr:Moror_3163"/>
<keyword evidence="4" id="KW-0337">GPI-anchor biosynthesis</keyword>
<protein>
    <submittedName>
        <fullName evidence="11">Gpi transamidase component pig-s</fullName>
    </submittedName>
</protein>
<dbReference type="GO" id="GO:0042765">
    <property type="term" value="C:GPI-anchor transamidase complex"/>
    <property type="evidence" value="ECO:0007669"/>
    <property type="project" value="InterPro"/>
</dbReference>
<evidence type="ECO:0000256" key="3">
    <source>
        <dbReference type="ARBA" id="ARBA00005316"/>
    </source>
</evidence>
<keyword evidence="9" id="KW-0325">Glycoprotein</keyword>
<evidence type="ECO:0000256" key="4">
    <source>
        <dbReference type="ARBA" id="ARBA00022502"/>
    </source>
</evidence>
<comment type="similarity">
    <text evidence="3">Belongs to the PIGS family.</text>
</comment>
<evidence type="ECO:0000313" key="11">
    <source>
        <dbReference type="EMBL" id="ESK88548.1"/>
    </source>
</evidence>
<dbReference type="GO" id="GO:0016255">
    <property type="term" value="P:attachment of GPI anchor to protein"/>
    <property type="evidence" value="ECO:0007669"/>
    <property type="project" value="InterPro"/>
</dbReference>
<dbReference type="PANTHER" id="PTHR21072:SF13">
    <property type="entry name" value="GPI TRANSAMIDASE COMPONENT PIG-S"/>
    <property type="match status" value="1"/>
</dbReference>
<dbReference type="AlphaFoldDB" id="V2WNW9"/>
<evidence type="ECO:0000313" key="12">
    <source>
        <dbReference type="Proteomes" id="UP000017559"/>
    </source>
</evidence>
<keyword evidence="6" id="KW-0256">Endoplasmic reticulum</keyword>
<evidence type="ECO:0000256" key="6">
    <source>
        <dbReference type="ARBA" id="ARBA00022824"/>
    </source>
</evidence>
<dbReference type="HOGENOM" id="CLU_010026_3_1_1"/>
<sequence length="487" mass="54141">MDVNNGLRDPSTIFYQHVNVRRAVIASYWIVLFLAMPLWWKTTSIERLSLPTSEVNAQAGQELKIPVKIALDDSFSKHEPHFRSELQTLLQRTADGTLDIQVTEQNSAGEVYEVLPSGSGVSVEERRLMHPVQDATLLTRFAATKLADTLSSLFIPSNHQDHRMAQYASRYRLSFTLLNEDASGGQVITGWDVSRAISGHIKPILSALSVLHNFTIESQVQYYAPLAFEPKQLPEENRYGLTPEDLTVFINSAEWTLSSSSSNDPVLHFVLFVPSANRRPLTILNAGGKPSGSNAFLIPQWGGIVIADLPDLPSEMKLPASQLASAFSAFSQQLLTLLGVPRLPAGISSTSALTPWQIDALLRQRTSENIARTRDTLRSTVSLVEQIENMPVGEKVRDDVQDALKTLGSLWNFDEMSSSSLRSTLQRSGRALTLSQRAFFHPGMLALLYFPAEHKYAVYTPLFVSATIPMLAGALREIIAWKRQRRQ</sequence>
<gene>
    <name evidence="11" type="ORF">Moror_3163</name>
</gene>
<feature type="transmembrane region" description="Helical" evidence="10">
    <location>
        <begin position="456"/>
        <end position="475"/>
    </location>
</feature>
<dbReference type="UniPathway" id="UPA00196"/>
<proteinExistence type="inferred from homology"/>
<evidence type="ECO:0000256" key="9">
    <source>
        <dbReference type="ARBA" id="ARBA00023180"/>
    </source>
</evidence>
<evidence type="ECO:0000256" key="1">
    <source>
        <dbReference type="ARBA" id="ARBA00004477"/>
    </source>
</evidence>
<keyword evidence="12" id="KW-1185">Reference proteome</keyword>
<feature type="transmembrane region" description="Helical" evidence="10">
    <location>
        <begin position="20"/>
        <end position="40"/>
    </location>
</feature>
<dbReference type="PANTHER" id="PTHR21072">
    <property type="entry name" value="GPI TRANSAMIDASE COMPONENT PIG-S"/>
    <property type="match status" value="1"/>
</dbReference>
<comment type="subcellular location">
    <subcellularLocation>
        <location evidence="1">Endoplasmic reticulum membrane</location>
        <topology evidence="1">Multi-pass membrane protein</topology>
    </subcellularLocation>
</comment>
<dbReference type="Proteomes" id="UP000017559">
    <property type="component" value="Unassembled WGS sequence"/>
</dbReference>
<dbReference type="OrthoDB" id="28748at2759"/>
<keyword evidence="7 10" id="KW-1133">Transmembrane helix</keyword>
<evidence type="ECO:0000256" key="5">
    <source>
        <dbReference type="ARBA" id="ARBA00022692"/>
    </source>
</evidence>
<dbReference type="GO" id="GO:0006506">
    <property type="term" value="P:GPI anchor biosynthetic process"/>
    <property type="evidence" value="ECO:0007669"/>
    <property type="project" value="UniProtKB-UniPathway"/>
</dbReference>
<comment type="caution">
    <text evidence="11">The sequence shown here is derived from an EMBL/GenBank/DDBJ whole genome shotgun (WGS) entry which is preliminary data.</text>
</comment>
<keyword evidence="5 10" id="KW-0812">Transmembrane</keyword>
<dbReference type="Pfam" id="PF10510">
    <property type="entry name" value="PIG-S"/>
    <property type="match status" value="1"/>
</dbReference>
<dbReference type="STRING" id="1381753.V2WNW9"/>
<accession>V2WNW9</accession>
<comment type="pathway">
    <text evidence="2">Glycolipid biosynthesis; glycosylphosphatidylinositol-anchor biosynthesis.</text>
</comment>